<dbReference type="Proteomes" id="UP000001449">
    <property type="component" value="Chromosome 1"/>
</dbReference>
<dbReference type="HOGENOM" id="CLU_1450431_0_0_1"/>
<name>B8BQV6_THAPS</name>
<dbReference type="STRING" id="35128.B8BQV6"/>
<dbReference type="EMBL" id="CM000638">
    <property type="protein sequence ID" value="EED95854.1"/>
    <property type="molecule type" value="Genomic_DNA"/>
</dbReference>
<evidence type="ECO:0000313" key="1">
    <source>
        <dbReference type="EMBL" id="EED95854.1"/>
    </source>
</evidence>
<reference evidence="1 2" key="2">
    <citation type="journal article" date="2008" name="Nature">
        <title>The Phaeodactylum genome reveals the evolutionary history of diatom genomes.</title>
        <authorList>
            <person name="Bowler C."/>
            <person name="Allen A.E."/>
            <person name="Badger J.H."/>
            <person name="Grimwood J."/>
            <person name="Jabbari K."/>
            <person name="Kuo A."/>
            <person name="Maheswari U."/>
            <person name="Martens C."/>
            <person name="Maumus F."/>
            <person name="Otillar R.P."/>
            <person name="Rayko E."/>
            <person name="Salamov A."/>
            <person name="Vandepoele K."/>
            <person name="Beszteri B."/>
            <person name="Gruber A."/>
            <person name="Heijde M."/>
            <person name="Katinka M."/>
            <person name="Mock T."/>
            <person name="Valentin K."/>
            <person name="Verret F."/>
            <person name="Berges J.A."/>
            <person name="Brownlee C."/>
            <person name="Cadoret J.P."/>
            <person name="Chiovitti A."/>
            <person name="Choi C.J."/>
            <person name="Coesel S."/>
            <person name="De Martino A."/>
            <person name="Detter J.C."/>
            <person name="Durkin C."/>
            <person name="Falciatore A."/>
            <person name="Fournet J."/>
            <person name="Haruta M."/>
            <person name="Huysman M.J."/>
            <person name="Jenkins B.D."/>
            <person name="Jiroutova K."/>
            <person name="Jorgensen R.E."/>
            <person name="Joubert Y."/>
            <person name="Kaplan A."/>
            <person name="Kroger N."/>
            <person name="Kroth P.G."/>
            <person name="La Roche J."/>
            <person name="Lindquist E."/>
            <person name="Lommer M."/>
            <person name="Martin-Jezequel V."/>
            <person name="Lopez P.J."/>
            <person name="Lucas S."/>
            <person name="Mangogna M."/>
            <person name="McGinnis K."/>
            <person name="Medlin L.K."/>
            <person name="Montsant A."/>
            <person name="Oudot-Le Secq M.P."/>
            <person name="Napoli C."/>
            <person name="Obornik M."/>
            <person name="Parker M.S."/>
            <person name="Petit J.L."/>
            <person name="Porcel B.M."/>
            <person name="Poulsen N."/>
            <person name="Robison M."/>
            <person name="Rychlewski L."/>
            <person name="Rynearson T.A."/>
            <person name="Schmutz J."/>
            <person name="Shapiro H."/>
            <person name="Siaut M."/>
            <person name="Stanley M."/>
            <person name="Sussman M.R."/>
            <person name="Taylor A.R."/>
            <person name="Vardi A."/>
            <person name="von Dassow P."/>
            <person name="Vyverman W."/>
            <person name="Willis A."/>
            <person name="Wyrwicz L.S."/>
            <person name="Rokhsar D.S."/>
            <person name="Weissenbach J."/>
            <person name="Armbrust E.V."/>
            <person name="Green B.R."/>
            <person name="Van de Peer Y."/>
            <person name="Grigoriev I.V."/>
        </authorList>
    </citation>
    <scope>NUCLEOTIDE SEQUENCE [LARGE SCALE GENOMIC DNA]</scope>
    <source>
        <strain evidence="1 2">CCMP1335</strain>
    </source>
</reference>
<reference evidence="1 2" key="1">
    <citation type="journal article" date="2004" name="Science">
        <title>The genome of the diatom Thalassiosira pseudonana: ecology, evolution, and metabolism.</title>
        <authorList>
            <person name="Armbrust E.V."/>
            <person name="Berges J.A."/>
            <person name="Bowler C."/>
            <person name="Green B.R."/>
            <person name="Martinez D."/>
            <person name="Putnam N.H."/>
            <person name="Zhou S."/>
            <person name="Allen A.E."/>
            <person name="Apt K.E."/>
            <person name="Bechner M."/>
            <person name="Brzezinski M.A."/>
            <person name="Chaal B.K."/>
            <person name="Chiovitti A."/>
            <person name="Davis A.K."/>
            <person name="Demarest M.S."/>
            <person name="Detter J.C."/>
            <person name="Glavina T."/>
            <person name="Goodstein D."/>
            <person name="Hadi M.Z."/>
            <person name="Hellsten U."/>
            <person name="Hildebrand M."/>
            <person name="Jenkins B.D."/>
            <person name="Jurka J."/>
            <person name="Kapitonov V.V."/>
            <person name="Kroger N."/>
            <person name="Lau W.W."/>
            <person name="Lane T.W."/>
            <person name="Larimer F.W."/>
            <person name="Lippmeier J.C."/>
            <person name="Lucas S."/>
            <person name="Medina M."/>
            <person name="Montsant A."/>
            <person name="Obornik M."/>
            <person name="Parker M.S."/>
            <person name="Palenik B."/>
            <person name="Pazour G.J."/>
            <person name="Richardson P.M."/>
            <person name="Rynearson T.A."/>
            <person name="Saito M.A."/>
            <person name="Schwartz D.C."/>
            <person name="Thamatrakoln K."/>
            <person name="Valentin K."/>
            <person name="Vardi A."/>
            <person name="Wilkerson F.P."/>
            <person name="Rokhsar D.S."/>
        </authorList>
    </citation>
    <scope>NUCLEOTIDE SEQUENCE [LARGE SCALE GENOMIC DNA]</scope>
    <source>
        <strain evidence="1 2">CCMP1335</strain>
    </source>
</reference>
<dbReference type="PaxDb" id="35128-Thaps1412"/>
<protein>
    <recommendedName>
        <fullName evidence="3">TraB family protein</fullName>
    </recommendedName>
</protein>
<dbReference type="PANTHER" id="PTHR21530:SF7">
    <property type="entry name" value="TRAB DOMAIN-CONTAINING PROTEIN"/>
    <property type="match status" value="1"/>
</dbReference>
<accession>B8BQV6</accession>
<sequence length="187" mass="20863">MYEGLESQGITPGEEFIRAVEEGAHVNSLIILGDRRMDITLRRLAKALVLHTDPQKLMEADRIITAKMKARMPELNKWEHTKKVLSKDEFATFVEQMKTKEATADFMSEIRNAAPELYNALVGERDIIMARGMNTLFSSPLTSVLPPSADSKASLNTMVAVVGLGHVEGIGRELRSFGWSRFLPSQC</sequence>
<keyword evidence="2" id="KW-1185">Reference proteome</keyword>
<dbReference type="InterPro" id="IPR046345">
    <property type="entry name" value="TraB_PrgY-like"/>
</dbReference>
<dbReference type="GeneID" id="7451472"/>
<dbReference type="AlphaFoldDB" id="B8BQV6"/>
<proteinExistence type="predicted"/>
<dbReference type="KEGG" id="tps:THAPSDRAFT_1412"/>
<dbReference type="OMA" id="YLCRSSH"/>
<dbReference type="InParanoid" id="B8BQV6"/>
<organism evidence="1 2">
    <name type="scientific">Thalassiosira pseudonana</name>
    <name type="common">Marine diatom</name>
    <name type="synonym">Cyclotella nana</name>
    <dbReference type="NCBI Taxonomy" id="35128"/>
    <lineage>
        <taxon>Eukaryota</taxon>
        <taxon>Sar</taxon>
        <taxon>Stramenopiles</taxon>
        <taxon>Ochrophyta</taxon>
        <taxon>Bacillariophyta</taxon>
        <taxon>Coscinodiscophyceae</taxon>
        <taxon>Thalassiosirophycidae</taxon>
        <taxon>Thalassiosirales</taxon>
        <taxon>Thalassiosiraceae</taxon>
        <taxon>Thalassiosira</taxon>
    </lineage>
</organism>
<dbReference type="RefSeq" id="XP_002286213.1">
    <property type="nucleotide sequence ID" value="XM_002286177.1"/>
</dbReference>
<dbReference type="PANTHER" id="PTHR21530">
    <property type="entry name" value="PHEROMONE SHUTDOWN PROTEIN"/>
    <property type="match status" value="1"/>
</dbReference>
<evidence type="ECO:0008006" key="3">
    <source>
        <dbReference type="Google" id="ProtNLM"/>
    </source>
</evidence>
<evidence type="ECO:0000313" key="2">
    <source>
        <dbReference type="Proteomes" id="UP000001449"/>
    </source>
</evidence>
<gene>
    <name evidence="1" type="ORF">THAPSDRAFT_1412</name>
</gene>